<protein>
    <submittedName>
        <fullName evidence="1">Uncharacterized protein</fullName>
    </submittedName>
</protein>
<name>A0AAD6WJL0_9ROSI</name>
<proteinExistence type="predicted"/>
<reference evidence="1 2" key="1">
    <citation type="journal article" date="2023" name="Mol. Ecol. Resour.">
        <title>Chromosome-level genome assembly of a triploid poplar Populus alba 'Berolinensis'.</title>
        <authorList>
            <person name="Chen S."/>
            <person name="Yu Y."/>
            <person name="Wang X."/>
            <person name="Wang S."/>
            <person name="Zhang T."/>
            <person name="Zhou Y."/>
            <person name="He R."/>
            <person name="Meng N."/>
            <person name="Wang Y."/>
            <person name="Liu W."/>
            <person name="Liu Z."/>
            <person name="Liu J."/>
            <person name="Guo Q."/>
            <person name="Huang H."/>
            <person name="Sederoff R.R."/>
            <person name="Wang G."/>
            <person name="Qu G."/>
            <person name="Chen S."/>
        </authorList>
    </citation>
    <scope>NUCLEOTIDE SEQUENCE [LARGE SCALE GENOMIC DNA]</scope>
    <source>
        <strain evidence="1">SC-2020</strain>
    </source>
</reference>
<accession>A0AAD6WJL0</accession>
<dbReference type="EMBL" id="JAQIZT010000001">
    <property type="protein sequence ID" value="KAJ7015428.1"/>
    <property type="molecule type" value="Genomic_DNA"/>
</dbReference>
<organism evidence="1 2">
    <name type="scientific">Populus alba x Populus x berolinensis</name>
    <dbReference type="NCBI Taxonomy" id="444605"/>
    <lineage>
        <taxon>Eukaryota</taxon>
        <taxon>Viridiplantae</taxon>
        <taxon>Streptophyta</taxon>
        <taxon>Embryophyta</taxon>
        <taxon>Tracheophyta</taxon>
        <taxon>Spermatophyta</taxon>
        <taxon>Magnoliopsida</taxon>
        <taxon>eudicotyledons</taxon>
        <taxon>Gunneridae</taxon>
        <taxon>Pentapetalae</taxon>
        <taxon>rosids</taxon>
        <taxon>fabids</taxon>
        <taxon>Malpighiales</taxon>
        <taxon>Salicaceae</taxon>
        <taxon>Saliceae</taxon>
        <taxon>Populus</taxon>
    </lineage>
</organism>
<evidence type="ECO:0000313" key="1">
    <source>
        <dbReference type="EMBL" id="KAJ7015428.1"/>
    </source>
</evidence>
<dbReference type="AlphaFoldDB" id="A0AAD6WJL0"/>
<gene>
    <name evidence="1" type="ORF">NC653_004665</name>
</gene>
<keyword evidence="2" id="KW-1185">Reference proteome</keyword>
<dbReference type="Proteomes" id="UP001164929">
    <property type="component" value="Chromosome 1"/>
</dbReference>
<comment type="caution">
    <text evidence="1">The sequence shown here is derived from an EMBL/GenBank/DDBJ whole genome shotgun (WGS) entry which is preliminary data.</text>
</comment>
<sequence>MPKILITFMFYEYKLFNATNSYFFYSGPRELFVSIAINPTRFLSQRERERLNCLLVK</sequence>
<evidence type="ECO:0000313" key="2">
    <source>
        <dbReference type="Proteomes" id="UP001164929"/>
    </source>
</evidence>